<evidence type="ECO:0000256" key="1">
    <source>
        <dbReference type="SAM" id="MobiDB-lite"/>
    </source>
</evidence>
<reference evidence="2 3" key="1">
    <citation type="submission" date="2022-12" db="EMBL/GenBank/DDBJ databases">
        <title>Chromosome-scale assembly of the Ensete ventricosum genome.</title>
        <authorList>
            <person name="Dussert Y."/>
            <person name="Stocks J."/>
            <person name="Wendawek A."/>
            <person name="Woldeyes F."/>
            <person name="Nichols R.A."/>
            <person name="Borrell J.S."/>
        </authorList>
    </citation>
    <scope>NUCLEOTIDE SEQUENCE [LARGE SCALE GENOMIC DNA]</scope>
    <source>
        <strain evidence="3">cv. Maze</strain>
        <tissue evidence="2">Seeds</tissue>
    </source>
</reference>
<accession>A0AAV8QCD1</accession>
<feature type="region of interest" description="Disordered" evidence="1">
    <location>
        <begin position="108"/>
        <end position="138"/>
    </location>
</feature>
<dbReference type="EMBL" id="JAQQAF010000008">
    <property type="protein sequence ID" value="KAJ8466494.1"/>
    <property type="molecule type" value="Genomic_DNA"/>
</dbReference>
<name>A0AAV8QCD1_ENSVE</name>
<gene>
    <name evidence="2" type="ORF">OPV22_029046</name>
</gene>
<dbReference type="AlphaFoldDB" id="A0AAV8QCD1"/>
<evidence type="ECO:0008006" key="4">
    <source>
        <dbReference type="Google" id="ProtNLM"/>
    </source>
</evidence>
<dbReference type="Proteomes" id="UP001222027">
    <property type="component" value="Unassembled WGS sequence"/>
</dbReference>
<proteinExistence type="predicted"/>
<protein>
    <recommendedName>
        <fullName evidence="4">Secreted protein</fullName>
    </recommendedName>
</protein>
<evidence type="ECO:0000313" key="3">
    <source>
        <dbReference type="Proteomes" id="UP001222027"/>
    </source>
</evidence>
<evidence type="ECO:0000313" key="2">
    <source>
        <dbReference type="EMBL" id="KAJ8466494.1"/>
    </source>
</evidence>
<sequence>MCRMHCLGAEIIPNLAIYALTWLWLVGGVGFPRTHGWNRAVGVDDRVVCRRQLKRITDKGVTVQLVSKGTLGMSFGHCRVRWWQRRCSPGLRLRQMSVAARLMLQGSRRWPGDDDTRRRQWKGHQTDEGSREQFLNRD</sequence>
<keyword evidence="3" id="KW-1185">Reference proteome</keyword>
<organism evidence="2 3">
    <name type="scientific">Ensete ventricosum</name>
    <name type="common">Abyssinian banana</name>
    <name type="synonym">Musa ensete</name>
    <dbReference type="NCBI Taxonomy" id="4639"/>
    <lineage>
        <taxon>Eukaryota</taxon>
        <taxon>Viridiplantae</taxon>
        <taxon>Streptophyta</taxon>
        <taxon>Embryophyta</taxon>
        <taxon>Tracheophyta</taxon>
        <taxon>Spermatophyta</taxon>
        <taxon>Magnoliopsida</taxon>
        <taxon>Liliopsida</taxon>
        <taxon>Zingiberales</taxon>
        <taxon>Musaceae</taxon>
        <taxon>Ensete</taxon>
    </lineage>
</organism>
<comment type="caution">
    <text evidence="2">The sequence shown here is derived from an EMBL/GenBank/DDBJ whole genome shotgun (WGS) entry which is preliminary data.</text>
</comment>
<feature type="compositionally biased region" description="Basic and acidic residues" evidence="1">
    <location>
        <begin position="110"/>
        <end position="138"/>
    </location>
</feature>